<evidence type="ECO:0000313" key="2">
    <source>
        <dbReference type="Proteomes" id="UP000095280"/>
    </source>
</evidence>
<reference evidence="3" key="1">
    <citation type="submission" date="2016-11" db="UniProtKB">
        <authorList>
            <consortium name="WormBaseParasite"/>
        </authorList>
    </citation>
    <scope>IDENTIFICATION</scope>
</reference>
<accession>A0A1I8ITQ7</accession>
<dbReference type="AlphaFoldDB" id="A0A1I8ITQ7"/>
<feature type="compositionally biased region" description="Basic and acidic residues" evidence="1">
    <location>
        <begin position="108"/>
        <end position="129"/>
    </location>
</feature>
<feature type="region of interest" description="Disordered" evidence="1">
    <location>
        <begin position="103"/>
        <end position="150"/>
    </location>
</feature>
<protein>
    <submittedName>
        <fullName evidence="3">Flagellar associated protein</fullName>
    </submittedName>
</protein>
<organism evidence="2 3">
    <name type="scientific">Macrostomum lignano</name>
    <dbReference type="NCBI Taxonomy" id="282301"/>
    <lineage>
        <taxon>Eukaryota</taxon>
        <taxon>Metazoa</taxon>
        <taxon>Spiralia</taxon>
        <taxon>Lophotrochozoa</taxon>
        <taxon>Platyhelminthes</taxon>
        <taxon>Rhabditophora</taxon>
        <taxon>Macrostomorpha</taxon>
        <taxon>Macrostomida</taxon>
        <taxon>Macrostomidae</taxon>
        <taxon>Macrostomum</taxon>
    </lineage>
</organism>
<dbReference type="Pfam" id="PF14825">
    <property type="entry name" value="CFAP77"/>
    <property type="match status" value="1"/>
</dbReference>
<feature type="region of interest" description="Disordered" evidence="1">
    <location>
        <begin position="277"/>
        <end position="303"/>
    </location>
</feature>
<dbReference type="PANTHER" id="PTHR28617:SF1">
    <property type="entry name" value="CILIA- AND FLAGELLA-ASSOCIATED PROTEIN 77"/>
    <property type="match status" value="1"/>
</dbReference>
<keyword evidence="2" id="KW-1185">Reference proteome</keyword>
<proteinExistence type="predicted"/>
<name>A0A1I8ITQ7_9PLAT</name>
<dbReference type="WBParaSite" id="maker-uti_cns_0016103-snap-gene-0.1-mRNA-1">
    <property type="protein sequence ID" value="maker-uti_cns_0016103-snap-gene-0.1-mRNA-1"/>
    <property type="gene ID" value="maker-uti_cns_0016103-snap-gene-0.1"/>
</dbReference>
<feature type="compositionally biased region" description="Low complexity" evidence="1">
    <location>
        <begin position="284"/>
        <end position="303"/>
    </location>
</feature>
<dbReference type="Proteomes" id="UP000095280">
    <property type="component" value="Unplaced"/>
</dbReference>
<dbReference type="PANTHER" id="PTHR28617">
    <property type="entry name" value="CILIA- AND FLAGELLA-ASSOCIATED PROTEIN 77"/>
    <property type="match status" value="1"/>
</dbReference>
<evidence type="ECO:0000313" key="3">
    <source>
        <dbReference type="WBParaSite" id="maker-uti_cns_0016103-snap-gene-0.1-mRNA-1"/>
    </source>
</evidence>
<dbReference type="InterPro" id="IPR029147">
    <property type="entry name" value="CFAP77"/>
</dbReference>
<sequence>MAAAVDRYTYTATGVLGDKRPTMLENEIHQRSQLARAKTHCHHFPPNMTMGISTARDHSALPKAFSWTDAPVAANAGSSSLLNRPKQQPKDFVSLNRDAARSGYATMRENRDFRAMHDYRKQPERDRRASGTGAATSRAPVDAAHGVGNRPSTPIHELIAYKFQNDWIRDQVSGNQARAAATPKKPLMCQPYETRASMLRSYLLPAEQHTSASLWKMPRFERSARSRLDTFRSERQRSLAFELHEAERTDRMGPRGLGLHIPSTKVRVAGERMHRDLLSLAAHSGQKSSSPAAPQAQAGWERG</sequence>
<evidence type="ECO:0000256" key="1">
    <source>
        <dbReference type="SAM" id="MobiDB-lite"/>
    </source>
</evidence>